<proteinExistence type="predicted"/>
<dbReference type="OrthoDB" id="550780at2759"/>
<accession>A0A1Q3D425</accession>
<feature type="compositionally biased region" description="Basic and acidic residues" evidence="1">
    <location>
        <begin position="69"/>
        <end position="80"/>
    </location>
</feature>
<reference evidence="3" key="1">
    <citation type="submission" date="2016-04" db="EMBL/GenBank/DDBJ databases">
        <title>Cephalotus genome sequencing.</title>
        <authorList>
            <person name="Fukushima K."/>
            <person name="Hasebe M."/>
            <person name="Fang X."/>
        </authorList>
    </citation>
    <scope>NUCLEOTIDE SEQUENCE [LARGE SCALE GENOMIC DNA]</scope>
    <source>
        <strain evidence="3">cv. St1</strain>
    </source>
</reference>
<evidence type="ECO:0000256" key="1">
    <source>
        <dbReference type="SAM" id="MobiDB-lite"/>
    </source>
</evidence>
<evidence type="ECO:0000313" key="3">
    <source>
        <dbReference type="Proteomes" id="UP000187406"/>
    </source>
</evidence>
<dbReference type="AlphaFoldDB" id="A0A1Q3D425"/>
<feature type="region of interest" description="Disordered" evidence="1">
    <location>
        <begin position="58"/>
        <end position="96"/>
    </location>
</feature>
<gene>
    <name evidence="2" type="ORF">CFOL_v3_30489</name>
</gene>
<comment type="caution">
    <text evidence="2">The sequence shown here is derived from an EMBL/GenBank/DDBJ whole genome shotgun (WGS) entry which is preliminary data.</text>
</comment>
<protein>
    <submittedName>
        <fullName evidence="2">Uncharacterized protein</fullName>
    </submittedName>
</protein>
<sequence>MQRICTDIVYTLQVMSKRCGHLLEENYSASTAKHTAPVAEICSKSCMPPKAFSLSQERTERIMNNPRENSSESGRRHSDRELEELEVAPVSSNKKNTVGEKEPFLVKENVGGAMKKLVGGFDSTDNDRCFLLGEQPNRWTQSGSVLCSGAAEILVEVSNQGKDNTNEVKKQSQRFSLRGSLPQWTDEQLDELFV</sequence>
<organism evidence="2 3">
    <name type="scientific">Cephalotus follicularis</name>
    <name type="common">Albany pitcher plant</name>
    <dbReference type="NCBI Taxonomy" id="3775"/>
    <lineage>
        <taxon>Eukaryota</taxon>
        <taxon>Viridiplantae</taxon>
        <taxon>Streptophyta</taxon>
        <taxon>Embryophyta</taxon>
        <taxon>Tracheophyta</taxon>
        <taxon>Spermatophyta</taxon>
        <taxon>Magnoliopsida</taxon>
        <taxon>eudicotyledons</taxon>
        <taxon>Gunneridae</taxon>
        <taxon>Pentapetalae</taxon>
        <taxon>rosids</taxon>
        <taxon>fabids</taxon>
        <taxon>Oxalidales</taxon>
        <taxon>Cephalotaceae</taxon>
        <taxon>Cephalotus</taxon>
    </lineage>
</organism>
<evidence type="ECO:0000313" key="2">
    <source>
        <dbReference type="EMBL" id="GAV87063.1"/>
    </source>
</evidence>
<dbReference type="EMBL" id="BDDD01004153">
    <property type="protein sequence ID" value="GAV87063.1"/>
    <property type="molecule type" value="Genomic_DNA"/>
</dbReference>
<keyword evidence="3" id="KW-1185">Reference proteome</keyword>
<name>A0A1Q3D425_CEPFO</name>
<dbReference type="Proteomes" id="UP000187406">
    <property type="component" value="Unassembled WGS sequence"/>
</dbReference>
<dbReference type="InParanoid" id="A0A1Q3D425"/>